<dbReference type="PROSITE" id="PS00933">
    <property type="entry name" value="FGGY_KINASES_1"/>
    <property type="match status" value="1"/>
</dbReference>
<comment type="caution">
    <text evidence="7">The sequence shown here is derived from an EMBL/GenBank/DDBJ whole genome shotgun (WGS) entry which is preliminary data.</text>
</comment>
<gene>
    <name evidence="7" type="ORF">ABR189_17230</name>
</gene>
<keyword evidence="3 4" id="KW-0418">Kinase</keyword>
<evidence type="ECO:0000313" key="8">
    <source>
        <dbReference type="Proteomes" id="UP001549749"/>
    </source>
</evidence>
<dbReference type="CDD" id="cd07770">
    <property type="entry name" value="ASKHA_NBD_FGGY_GntK"/>
    <property type="match status" value="1"/>
</dbReference>
<dbReference type="EC" id="2.7.1.12" evidence="7"/>
<dbReference type="PANTHER" id="PTHR43095:SF2">
    <property type="entry name" value="GLUCONOKINASE"/>
    <property type="match status" value="1"/>
</dbReference>
<dbReference type="PANTHER" id="PTHR43095">
    <property type="entry name" value="SUGAR KINASE"/>
    <property type="match status" value="1"/>
</dbReference>
<dbReference type="Gene3D" id="3.30.420.40">
    <property type="match status" value="2"/>
</dbReference>
<reference evidence="7 8" key="1">
    <citation type="submission" date="2024-06" db="EMBL/GenBank/DDBJ databases">
        <title>Chitinophaga defluvii sp. nov., isolated from municipal sewage.</title>
        <authorList>
            <person name="Zhang L."/>
        </authorList>
    </citation>
    <scope>NUCLEOTIDE SEQUENCE [LARGE SCALE GENOMIC DNA]</scope>
    <source>
        <strain evidence="7 8">H8</strain>
    </source>
</reference>
<evidence type="ECO:0000313" key="7">
    <source>
        <dbReference type="EMBL" id="MET6999134.1"/>
    </source>
</evidence>
<dbReference type="InterPro" id="IPR000577">
    <property type="entry name" value="Carb_kinase_FGGY"/>
</dbReference>
<evidence type="ECO:0000256" key="2">
    <source>
        <dbReference type="ARBA" id="ARBA00022679"/>
    </source>
</evidence>
<keyword evidence="2 4" id="KW-0808">Transferase</keyword>
<dbReference type="Pfam" id="PF00370">
    <property type="entry name" value="FGGY_N"/>
    <property type="match status" value="1"/>
</dbReference>
<evidence type="ECO:0000259" key="6">
    <source>
        <dbReference type="Pfam" id="PF02782"/>
    </source>
</evidence>
<evidence type="ECO:0000256" key="3">
    <source>
        <dbReference type="ARBA" id="ARBA00022777"/>
    </source>
</evidence>
<protein>
    <submittedName>
        <fullName evidence="7">Gluconokinase</fullName>
        <ecNumber evidence="7">2.7.1.12</ecNumber>
    </submittedName>
</protein>
<feature type="domain" description="Carbohydrate kinase FGGY C-terminal" evidence="6">
    <location>
        <begin position="259"/>
        <end position="444"/>
    </location>
</feature>
<dbReference type="InterPro" id="IPR018483">
    <property type="entry name" value="Carb_kinase_FGGY_CS"/>
</dbReference>
<organism evidence="7 8">
    <name type="scientific">Chitinophaga defluvii</name>
    <dbReference type="NCBI Taxonomy" id="3163343"/>
    <lineage>
        <taxon>Bacteria</taxon>
        <taxon>Pseudomonadati</taxon>
        <taxon>Bacteroidota</taxon>
        <taxon>Chitinophagia</taxon>
        <taxon>Chitinophagales</taxon>
        <taxon>Chitinophagaceae</taxon>
        <taxon>Chitinophaga</taxon>
    </lineage>
</organism>
<dbReference type="InterPro" id="IPR018484">
    <property type="entry name" value="FGGY_N"/>
</dbReference>
<keyword evidence="8" id="KW-1185">Reference proteome</keyword>
<dbReference type="InterPro" id="IPR018485">
    <property type="entry name" value="FGGY_C"/>
</dbReference>
<accession>A0ABV2T7V9</accession>
<evidence type="ECO:0000256" key="1">
    <source>
        <dbReference type="ARBA" id="ARBA00009156"/>
    </source>
</evidence>
<dbReference type="PROSITE" id="PS00445">
    <property type="entry name" value="FGGY_KINASES_2"/>
    <property type="match status" value="1"/>
</dbReference>
<dbReference type="InterPro" id="IPR050406">
    <property type="entry name" value="FGGY_Carb_Kinase"/>
</dbReference>
<dbReference type="SUPFAM" id="SSF53067">
    <property type="entry name" value="Actin-like ATPase domain"/>
    <property type="match status" value="2"/>
</dbReference>
<evidence type="ECO:0000259" key="5">
    <source>
        <dbReference type="Pfam" id="PF00370"/>
    </source>
</evidence>
<dbReference type="Proteomes" id="UP001549749">
    <property type="component" value="Unassembled WGS sequence"/>
</dbReference>
<dbReference type="InterPro" id="IPR043129">
    <property type="entry name" value="ATPase_NBD"/>
</dbReference>
<name>A0ABV2T7V9_9BACT</name>
<sequence>MNERSRYIIGVDIGTGSTKTIAADAAGKVYASYQQGYDTFQPRQLYSEQDPEKLLQAVKAGIASVVQQLGYPPAAITFSAAMHGLIAMDAGGTALTPLITWADNRSYEVAAALKDTDTGHALYHQTGTPVHAMSPLCKIMWLREQQPAIFARTAMFAGIKSYLFHHLLQRYVTDHAMASATGMLDIHTLEWSKLALDTAGISKAQLPELVRTRQVLTGLAPAIAAELGIPASTPLIAGGSDGCLAQLGSAAMDAGHATLTIGTSGAVRMAVGQPVTDIHRRLFTYVLTENQFITGGATNNGGAVVQWFVVHFLQQPATAVGACVEQALALPPGGNGLLCLPYLFGERAPVWDSSAQGMFTGVQSTHTAMHFLRAILEGICFNLLSIAAALEETVQPIQQVAVSGGFTASRGWMQLLADVFRKPVSLQQQSDASAMGAIILALQALGLPDQDFEQTAPEEVFAPDEAAAAIYQKNYVQFKTLYAPQVKKEETRG</sequence>
<dbReference type="Pfam" id="PF02782">
    <property type="entry name" value="FGGY_C"/>
    <property type="match status" value="1"/>
</dbReference>
<proteinExistence type="inferred from homology"/>
<comment type="similarity">
    <text evidence="1 4">Belongs to the FGGY kinase family.</text>
</comment>
<dbReference type="PIRSF" id="PIRSF000538">
    <property type="entry name" value="GlpK"/>
    <property type="match status" value="1"/>
</dbReference>
<dbReference type="RefSeq" id="WP_354661702.1">
    <property type="nucleotide sequence ID" value="NZ_JBEXAC010000002.1"/>
</dbReference>
<feature type="domain" description="Carbohydrate kinase FGGY N-terminal" evidence="5">
    <location>
        <begin position="7"/>
        <end position="248"/>
    </location>
</feature>
<dbReference type="EMBL" id="JBEXAC010000002">
    <property type="protein sequence ID" value="MET6999134.1"/>
    <property type="molecule type" value="Genomic_DNA"/>
</dbReference>
<evidence type="ECO:0000256" key="4">
    <source>
        <dbReference type="RuleBase" id="RU003733"/>
    </source>
</evidence>
<dbReference type="GO" id="GO:0046316">
    <property type="term" value="F:gluconokinase activity"/>
    <property type="evidence" value="ECO:0007669"/>
    <property type="project" value="UniProtKB-EC"/>
</dbReference>